<dbReference type="Pfam" id="PF16323">
    <property type="entry name" value="DUF4959"/>
    <property type="match status" value="1"/>
</dbReference>
<gene>
    <name evidence="2" type="ORF">GCM10022210_33850</name>
</gene>
<keyword evidence="3" id="KW-1185">Reference proteome</keyword>
<dbReference type="Pfam" id="PF17166">
    <property type="entry name" value="DUF5126"/>
    <property type="match status" value="1"/>
</dbReference>
<dbReference type="EMBL" id="BAAAZC010000025">
    <property type="protein sequence ID" value="GAA3979951.1"/>
    <property type="molecule type" value="Genomic_DNA"/>
</dbReference>
<protein>
    <submittedName>
        <fullName evidence="2">DUF5000 domain-containing lipoprotein</fullName>
    </submittedName>
</protein>
<evidence type="ECO:0000313" key="3">
    <source>
        <dbReference type="Proteomes" id="UP001500742"/>
    </source>
</evidence>
<evidence type="ECO:0000259" key="1">
    <source>
        <dbReference type="PROSITE" id="PS50022"/>
    </source>
</evidence>
<sequence length="414" mass="45934">MYSKHMFNNKNINMETTKLRAAFCIWLLAIVITGCKQETLNKPTVTNNAAPGVVSNVQVKNQNGAANLTYTLPGDADLFYVKAVYETSPGKTREVIASHYTNNITVDGFADTLAHVVKLYAVNSSEKASAPISVTVTPLTPPYILAFRSLKVTATFGGFNVVADNINQDNLAIIPMVDTANNGLYVQPKGMDNIYSNSVLIKAAVRGQPAVERKYAFFVRDRFLNKSDTLFMKLTPFYEEQFSKSDWSPYVLPGDATNLYSYTDITKIWDGNFTGGWPNCLFTVESAGSPQMVTFDLGKQRVLSRFILNPFLEVGNVYYVRGNLRDFEIWGSNAPNVSGALDASWTKLVTCTVVKPSGSASGTETPADFKYAQDGWGYDFPASSISYRYIRIRSLRNWTGSYFMSISEFTLFGK</sequence>
<accession>A0ABP7QCT8</accession>
<dbReference type="Pfam" id="PF16391">
    <property type="entry name" value="DUF5000"/>
    <property type="match status" value="1"/>
</dbReference>
<keyword evidence="2" id="KW-0449">Lipoprotein</keyword>
<dbReference type="InterPro" id="IPR008979">
    <property type="entry name" value="Galactose-bd-like_sf"/>
</dbReference>
<dbReference type="SUPFAM" id="SSF49785">
    <property type="entry name" value="Galactose-binding domain-like"/>
    <property type="match status" value="1"/>
</dbReference>
<dbReference type="PROSITE" id="PS50022">
    <property type="entry name" value="FA58C_3"/>
    <property type="match status" value="1"/>
</dbReference>
<dbReference type="PROSITE" id="PS51257">
    <property type="entry name" value="PROKAR_LIPOPROTEIN"/>
    <property type="match status" value="1"/>
</dbReference>
<evidence type="ECO:0000313" key="2">
    <source>
        <dbReference type="EMBL" id="GAA3979951.1"/>
    </source>
</evidence>
<dbReference type="InterPro" id="IPR000421">
    <property type="entry name" value="FA58C"/>
</dbReference>
<proteinExistence type="predicted"/>
<organism evidence="2 3">
    <name type="scientific">Mucilaginibacter dorajii</name>
    <dbReference type="NCBI Taxonomy" id="692994"/>
    <lineage>
        <taxon>Bacteria</taxon>
        <taxon>Pseudomonadati</taxon>
        <taxon>Bacteroidota</taxon>
        <taxon>Sphingobacteriia</taxon>
        <taxon>Sphingobacteriales</taxon>
        <taxon>Sphingobacteriaceae</taxon>
        <taxon>Mucilaginibacter</taxon>
    </lineage>
</organism>
<name>A0ABP7QCT8_9SPHI</name>
<feature type="domain" description="F5/8 type C" evidence="1">
    <location>
        <begin position="237"/>
        <end position="411"/>
    </location>
</feature>
<reference evidence="3" key="1">
    <citation type="journal article" date="2019" name="Int. J. Syst. Evol. Microbiol.">
        <title>The Global Catalogue of Microorganisms (GCM) 10K type strain sequencing project: providing services to taxonomists for standard genome sequencing and annotation.</title>
        <authorList>
            <consortium name="The Broad Institute Genomics Platform"/>
            <consortium name="The Broad Institute Genome Sequencing Center for Infectious Disease"/>
            <person name="Wu L."/>
            <person name="Ma J."/>
        </authorList>
    </citation>
    <scope>NUCLEOTIDE SEQUENCE [LARGE SCALE GENOMIC DNA]</scope>
    <source>
        <strain evidence="3">JCM 16601</strain>
    </source>
</reference>
<dbReference type="Proteomes" id="UP001500742">
    <property type="component" value="Unassembled WGS sequence"/>
</dbReference>
<comment type="caution">
    <text evidence="2">The sequence shown here is derived from an EMBL/GenBank/DDBJ whole genome shotgun (WGS) entry which is preliminary data.</text>
</comment>
<dbReference type="Gene3D" id="2.60.120.260">
    <property type="entry name" value="Galactose-binding domain-like"/>
    <property type="match status" value="1"/>
</dbReference>
<dbReference type="InterPro" id="IPR032527">
    <property type="entry name" value="DUF4959"/>
</dbReference>
<dbReference type="InterPro" id="IPR032164">
    <property type="entry name" value="DUF5000"/>
</dbReference>
<dbReference type="InterPro" id="IPR033431">
    <property type="entry name" value="DUF5126"/>
</dbReference>